<evidence type="ECO:0000313" key="4">
    <source>
        <dbReference type="RefSeq" id="XP_010481968.1"/>
    </source>
</evidence>
<evidence type="ECO:0000259" key="2">
    <source>
        <dbReference type="SMART" id="SM00743"/>
    </source>
</evidence>
<dbReference type="Pfam" id="PF05641">
    <property type="entry name" value="Agenet"/>
    <property type="match status" value="1"/>
</dbReference>
<dbReference type="RefSeq" id="XP_010481968.1">
    <property type="nucleotide sequence ID" value="XM_010483666.2"/>
</dbReference>
<sequence>MSQINLPFEVDHTVELRSFESGYRGAWFRCKILKIFHKRRALCYDVEYLDYPGERIHTTKVFQQLDGGSEKYLMIRPVFPKKFREDQVLNEEGGGLEEALVVHDSWKVGDLVDWWEDYCYWSGTVLEVRENESLQIELLAPPYGEGCIYEALSKDVRPSLEWSLEDGWTVPFSKVGEKRQCAKLMKHLNEVTLDEVSGAESMEDEKQGPSDEVSGAEFKDEEKERATEKLISDGYLRLNIMESESVEAAVMDLEELIVRFEWLKGKLGPKSLEKASWVYEDYRPSSSRK</sequence>
<feature type="domain" description="Agenet" evidence="2">
    <location>
        <begin position="104"/>
        <end position="164"/>
    </location>
</feature>
<reference evidence="3" key="1">
    <citation type="journal article" date="2014" name="Nat. Commun.">
        <title>The emerging biofuel crop Camelina sativa retains a highly undifferentiated hexaploid genome structure.</title>
        <authorList>
            <person name="Kagale S."/>
            <person name="Koh C."/>
            <person name="Nixon J."/>
            <person name="Bollina V."/>
            <person name="Clarke W.E."/>
            <person name="Tuteja R."/>
            <person name="Spillane C."/>
            <person name="Robinson S.J."/>
            <person name="Links M.G."/>
            <person name="Clarke C."/>
            <person name="Higgins E.E."/>
            <person name="Huebert T."/>
            <person name="Sharpe A.G."/>
            <person name="Parkin I.A."/>
        </authorList>
    </citation>
    <scope>NUCLEOTIDE SEQUENCE [LARGE SCALE GENOMIC DNA]</scope>
    <source>
        <strain evidence="3">cv. DH55</strain>
    </source>
</reference>
<evidence type="ECO:0000256" key="1">
    <source>
        <dbReference type="SAM" id="MobiDB-lite"/>
    </source>
</evidence>
<name>A0ABM0X7R4_CAMSA</name>
<accession>A0ABM0X7R4</accession>
<dbReference type="InterPro" id="IPR014002">
    <property type="entry name" value="Agenet_dom_plant"/>
</dbReference>
<proteinExistence type="predicted"/>
<keyword evidence="3" id="KW-1185">Reference proteome</keyword>
<dbReference type="PANTHER" id="PTHR36805">
    <property type="entry name" value="AGENET DOMAIN-CONTAINING PROTEIN"/>
    <property type="match status" value="1"/>
</dbReference>
<dbReference type="PANTHER" id="PTHR36805:SF7">
    <property type="entry name" value="AGENET DOMAIN-CONTAINING PROTEIN"/>
    <property type="match status" value="1"/>
</dbReference>
<protein>
    <submittedName>
        <fullName evidence="4">Uncharacterized protein LOC104760698</fullName>
    </submittedName>
</protein>
<reference evidence="4" key="2">
    <citation type="submission" date="2025-08" db="UniProtKB">
        <authorList>
            <consortium name="RefSeq"/>
        </authorList>
    </citation>
    <scope>IDENTIFICATION</scope>
    <source>
        <tissue evidence="4">Leaf</tissue>
    </source>
</reference>
<dbReference type="InterPro" id="IPR008395">
    <property type="entry name" value="Agenet-like_dom"/>
</dbReference>
<dbReference type="SMART" id="SM00743">
    <property type="entry name" value="Agenet"/>
    <property type="match status" value="2"/>
</dbReference>
<evidence type="ECO:0000313" key="3">
    <source>
        <dbReference type="Proteomes" id="UP000694864"/>
    </source>
</evidence>
<feature type="region of interest" description="Disordered" evidence="1">
    <location>
        <begin position="196"/>
        <end position="225"/>
    </location>
</feature>
<dbReference type="GeneID" id="104760698"/>
<dbReference type="Proteomes" id="UP000694864">
    <property type="component" value="Chromosome 18"/>
</dbReference>
<organism evidence="3 4">
    <name type="scientific">Camelina sativa</name>
    <name type="common">False flax</name>
    <name type="synonym">Myagrum sativum</name>
    <dbReference type="NCBI Taxonomy" id="90675"/>
    <lineage>
        <taxon>Eukaryota</taxon>
        <taxon>Viridiplantae</taxon>
        <taxon>Streptophyta</taxon>
        <taxon>Embryophyta</taxon>
        <taxon>Tracheophyta</taxon>
        <taxon>Spermatophyta</taxon>
        <taxon>Magnoliopsida</taxon>
        <taxon>eudicotyledons</taxon>
        <taxon>Gunneridae</taxon>
        <taxon>Pentapetalae</taxon>
        <taxon>rosids</taxon>
        <taxon>malvids</taxon>
        <taxon>Brassicales</taxon>
        <taxon>Brassicaceae</taxon>
        <taxon>Camelineae</taxon>
        <taxon>Camelina</taxon>
    </lineage>
</organism>
<gene>
    <name evidence="4" type="primary">LOC104760698</name>
</gene>
<feature type="domain" description="Agenet" evidence="2">
    <location>
        <begin position="6"/>
        <end position="67"/>
    </location>
</feature>